<dbReference type="PANTHER" id="PTHR11735">
    <property type="entry name" value="TRNA N6-ADENOSINE THREONYLCARBAMOYLTRANSFERASE"/>
    <property type="match status" value="1"/>
</dbReference>
<evidence type="ECO:0000256" key="1">
    <source>
        <dbReference type="ARBA" id="ARBA00012156"/>
    </source>
</evidence>
<proteinExistence type="inferred from homology"/>
<dbReference type="InterPro" id="IPR017861">
    <property type="entry name" value="KAE1/TsaD"/>
</dbReference>
<dbReference type="GO" id="GO:0046872">
    <property type="term" value="F:metal ion binding"/>
    <property type="evidence" value="ECO:0007669"/>
    <property type="project" value="UniProtKB-KW"/>
</dbReference>
<dbReference type="InterPro" id="IPR017860">
    <property type="entry name" value="Peptidase_M22_CS"/>
</dbReference>
<comment type="subunit">
    <text evidence="7">Homodimer.</text>
</comment>
<gene>
    <name evidence="12" type="ORF">BN1723_010328</name>
</gene>
<dbReference type="AlphaFoldDB" id="A0A0G4KY52"/>
<dbReference type="GO" id="GO:0072670">
    <property type="term" value="P:mitochondrial tRNA threonylcarbamoyladenosine modification"/>
    <property type="evidence" value="ECO:0007669"/>
    <property type="project" value="TreeGrafter"/>
</dbReference>
<comment type="catalytic activity">
    <reaction evidence="6 7">
        <text>L-threonylcarbamoyladenylate + adenosine(37) in tRNA = N(6)-L-threonylcarbamoyladenosine(37) in tRNA + AMP + H(+)</text>
        <dbReference type="Rhea" id="RHEA:37059"/>
        <dbReference type="Rhea" id="RHEA-COMP:10162"/>
        <dbReference type="Rhea" id="RHEA-COMP:10163"/>
        <dbReference type="ChEBI" id="CHEBI:15378"/>
        <dbReference type="ChEBI" id="CHEBI:73682"/>
        <dbReference type="ChEBI" id="CHEBI:74411"/>
        <dbReference type="ChEBI" id="CHEBI:74418"/>
        <dbReference type="ChEBI" id="CHEBI:456215"/>
        <dbReference type="EC" id="2.3.1.234"/>
    </reaction>
</comment>
<keyword evidence="5 7" id="KW-0012">Acyltransferase</keyword>
<dbReference type="Pfam" id="PF18783">
    <property type="entry name" value="IPU_b_solenoid"/>
    <property type="match status" value="1"/>
</dbReference>
<dbReference type="HAMAP" id="MF_01445">
    <property type="entry name" value="TsaD"/>
    <property type="match status" value="1"/>
</dbReference>
<evidence type="ECO:0000313" key="13">
    <source>
        <dbReference type="Proteomes" id="UP000045706"/>
    </source>
</evidence>
<evidence type="ECO:0000256" key="5">
    <source>
        <dbReference type="ARBA" id="ARBA00023315"/>
    </source>
</evidence>
<dbReference type="GO" id="GO:0061711">
    <property type="term" value="F:tRNA N(6)-L-threonylcarbamoyladenine synthase activity"/>
    <property type="evidence" value="ECO:0007669"/>
    <property type="project" value="UniProtKB-EC"/>
</dbReference>
<dbReference type="PRINTS" id="PR00789">
    <property type="entry name" value="OSIALOPTASE"/>
</dbReference>
<evidence type="ECO:0000256" key="4">
    <source>
        <dbReference type="ARBA" id="ARBA00022723"/>
    </source>
</evidence>
<feature type="signal peptide" evidence="8">
    <location>
        <begin position="1"/>
        <end position="22"/>
    </location>
</feature>
<dbReference type="InterPro" id="IPR041274">
    <property type="entry name" value="IPU_b_solenoid"/>
</dbReference>
<dbReference type="PROSITE" id="PS01016">
    <property type="entry name" value="GLYCOPROTEASE"/>
    <property type="match status" value="1"/>
</dbReference>
<comment type="similarity">
    <text evidence="7">Belongs to the KAE1 / TsaD family.</text>
</comment>
<dbReference type="Pfam" id="PF17433">
    <property type="entry name" value="Glyco_hydro_49N"/>
    <property type="match status" value="1"/>
</dbReference>
<keyword evidence="3 7" id="KW-0819">tRNA processing</keyword>
<evidence type="ECO:0000256" key="6">
    <source>
        <dbReference type="ARBA" id="ARBA00048117"/>
    </source>
</evidence>
<dbReference type="GO" id="GO:0004553">
    <property type="term" value="F:hydrolase activity, hydrolyzing O-glycosyl compounds"/>
    <property type="evidence" value="ECO:0007669"/>
    <property type="project" value="InterPro"/>
</dbReference>
<dbReference type="SUPFAM" id="SSF53067">
    <property type="entry name" value="Actin-like ATPase domain"/>
    <property type="match status" value="2"/>
</dbReference>
<evidence type="ECO:0000256" key="3">
    <source>
        <dbReference type="ARBA" id="ARBA00022694"/>
    </source>
</evidence>
<dbReference type="InterPro" id="IPR005192">
    <property type="entry name" value="Glyco_hydro_49_C"/>
</dbReference>
<dbReference type="InterPro" id="IPR000905">
    <property type="entry name" value="Gcp-like_dom"/>
</dbReference>
<evidence type="ECO:0000259" key="10">
    <source>
        <dbReference type="Pfam" id="PF03718"/>
    </source>
</evidence>
<dbReference type="Gene3D" id="2.60.350.10">
    <property type="entry name" value="Dextranase, N-terminal"/>
    <property type="match status" value="1"/>
</dbReference>
<comment type="subcellular location">
    <subcellularLocation>
        <location evidence="7">Mitochondrion</location>
    </subcellularLocation>
</comment>
<evidence type="ECO:0000256" key="7">
    <source>
        <dbReference type="HAMAP-Rule" id="MF_03179"/>
    </source>
</evidence>
<dbReference type="Gene3D" id="2.160.20.10">
    <property type="entry name" value="Single-stranded right-handed beta-helix, Pectin lyase-like"/>
    <property type="match status" value="2"/>
</dbReference>
<dbReference type="Proteomes" id="UP000045706">
    <property type="component" value="Unassembled WGS sequence"/>
</dbReference>
<sequence length="984" mass="108185">MYFSSFNALLLLLATLSGPSSGACVPGVKTWWHDKSIIDIQSPAAPDEVRRSRRYEVSVSPARTSRFQRSFVYESIPRNGNGKMFDPAQSGKQYNLTDGDGVTVEIDAGISMAWTQFQYRRDVDVRVISSDGSALGPASNIVIRPVDLGFEVRSPQPDTVVIRVPYQKSGARFSVEFRDDLYTFRSNGTDYVTEGGVTVGEEPKNALLIFASPMIPDDLIPSKTSTGTQVMNPGSLTREALGSKPTLYFEAGVYWVKKDGILGKDHIKLSPSTHYVYFEPGTYIKGAFEYTTRHPDFYTVGHAVVSGENYAYMANTIKDYTALEGLTIWKARNNAIIQMGWKRRDVSDVSVKHVRLIHNRWIQPNAYVPSAILGASPFYAEPKLVDPSRKMSLHISDLVCEGVCAALMTMAPLQNFDLLVENVHFEKMHDDVTVRLGHSVVGMDAGENMNNYTPGQGNLTLGIVIRNWTIGGQRVDGTNWSEHQLGQVSVHPDFEGDWSIDGPAGIETFTLKSILMRALCRAPRPWLNACRPRSQALFRTQWLARTSHHRHLLTLAIETSCDDTCVALLSKDPDGAAILHYNEKRTSDNRAFGGVFPVIALAGHGATLAELVNESLPFLPDAESTSPNTITVRGRQKQKPDFVSVTRGPGMLANLSAGLHTAKGIAAAWQVPLVAVNHMQAHALTPRLVTALARGEKTAAGNGAARPAEPKRTGPEPAFPFLSLLVSGGHTMLVHSRALNDHRILAEADSAIAIGDALDKAARQVLPASLIASTDDVMYGRLLERFVFPRAADGRAIDYAYTPPRIRADEIATYRSPHGWHLTSPFATTRRMRYDFSGFGSQVQRIAEARPDMSEAERRDLGRDTMRILFEHLASRVVLALGNEEMGLRDVRTLVVAGGVASNRYLMHVLRAFLDVRGYNGIEITAPPVELCTDNAAMIAWTGMEMFEAGYESELSVHSIKKWPLDPTGDGGGILGAKGWVKRR</sequence>
<keyword evidence="2 7" id="KW-0808">Transferase</keyword>
<evidence type="ECO:0000313" key="12">
    <source>
        <dbReference type="EMBL" id="CRK14305.1"/>
    </source>
</evidence>
<name>A0A0G4KY52_VERLO</name>
<evidence type="ECO:0000259" key="9">
    <source>
        <dbReference type="Pfam" id="PF00814"/>
    </source>
</evidence>
<feature type="domain" description="Glycoside hydrolase family 49 C-terminal" evidence="10">
    <location>
        <begin position="391"/>
        <end position="500"/>
    </location>
</feature>
<dbReference type="InterPro" id="IPR012334">
    <property type="entry name" value="Pectin_lyas_fold"/>
</dbReference>
<keyword evidence="8" id="KW-0732">Signal</keyword>
<keyword evidence="7" id="KW-0496">Mitochondrion</keyword>
<evidence type="ECO:0000256" key="2">
    <source>
        <dbReference type="ARBA" id="ARBA00022679"/>
    </source>
</evidence>
<feature type="domain" description="Gcp-like" evidence="9">
    <location>
        <begin position="716"/>
        <end position="941"/>
    </location>
</feature>
<organism evidence="12 13">
    <name type="scientific">Verticillium longisporum</name>
    <name type="common">Verticillium dahliae var. longisporum</name>
    <dbReference type="NCBI Taxonomy" id="100787"/>
    <lineage>
        <taxon>Eukaryota</taxon>
        <taxon>Fungi</taxon>
        <taxon>Dikarya</taxon>
        <taxon>Ascomycota</taxon>
        <taxon>Pezizomycotina</taxon>
        <taxon>Sordariomycetes</taxon>
        <taxon>Hypocreomycetidae</taxon>
        <taxon>Glomerellales</taxon>
        <taxon>Plectosphaerellaceae</taxon>
        <taxon>Verticillium</taxon>
    </lineage>
</organism>
<dbReference type="Pfam" id="PF03718">
    <property type="entry name" value="Glyco_hydro_49"/>
    <property type="match status" value="1"/>
</dbReference>
<dbReference type="InterPro" id="IPR023226">
    <property type="entry name" value="Glyco_hydro_49_N_dom"/>
</dbReference>
<dbReference type="EMBL" id="CVQI01004891">
    <property type="protein sequence ID" value="CRK14305.1"/>
    <property type="molecule type" value="Genomic_DNA"/>
</dbReference>
<dbReference type="InterPro" id="IPR022450">
    <property type="entry name" value="TsaD"/>
</dbReference>
<protein>
    <recommendedName>
        <fullName evidence="1">N(6)-L-threonylcarbamoyladenine synthase</fullName>
        <ecNumber evidence="1">2.3.1.234</ecNumber>
    </recommendedName>
</protein>
<accession>A0A0G4KY52</accession>
<evidence type="ECO:0000256" key="8">
    <source>
        <dbReference type="SAM" id="SignalP"/>
    </source>
</evidence>
<feature type="domain" description="Glycoside hydrolase family 49 N-terminal" evidence="11">
    <location>
        <begin position="23"/>
        <end position="214"/>
    </location>
</feature>
<dbReference type="InterPro" id="IPR035953">
    <property type="entry name" value="Dextranase_N-ter"/>
</dbReference>
<keyword evidence="4 7" id="KW-0479">Metal-binding</keyword>
<feature type="domain" description="Gcp-like" evidence="9">
    <location>
        <begin position="587"/>
        <end position="690"/>
    </location>
</feature>
<reference evidence="13" key="1">
    <citation type="submission" date="2015-05" db="EMBL/GenBank/DDBJ databases">
        <authorList>
            <person name="Fogelqvist Johan"/>
        </authorList>
    </citation>
    <scope>NUCLEOTIDE SEQUENCE [LARGE SCALE GENOMIC DNA]</scope>
</reference>
<feature type="chain" id="PRO_5002565916" description="N(6)-L-threonylcarbamoyladenine synthase" evidence="8">
    <location>
        <begin position="23"/>
        <end position="984"/>
    </location>
</feature>
<dbReference type="EC" id="2.3.1.234" evidence="1"/>
<comment type="cofactor">
    <cofactor evidence="7">
        <name>a divalent metal cation</name>
        <dbReference type="ChEBI" id="CHEBI:60240"/>
    </cofactor>
    <text evidence="7">Binds 1 divalent metal cation per subunit.</text>
</comment>
<comment type="function">
    <text evidence="7">Required for the formation of a threonylcarbamoyl group on adenosine at position 37 (t(6)A37) in mitochondrial tRNAs that read codons beginning with adenine. Probably involved in the transfer of the threonylcarbamoyl moiety of threonylcarbamoyl-AMP (TC-AMP) to the N6 group of A37. Involved in mitochondrial genome maintenance.</text>
</comment>
<dbReference type="Gene3D" id="3.30.420.40">
    <property type="match status" value="2"/>
</dbReference>
<dbReference type="SUPFAM" id="SSF101596">
    <property type="entry name" value="Dextranase, N-terminal domain"/>
    <property type="match status" value="1"/>
</dbReference>
<dbReference type="GO" id="GO:0005739">
    <property type="term" value="C:mitochondrion"/>
    <property type="evidence" value="ECO:0007669"/>
    <property type="project" value="UniProtKB-SubCell"/>
</dbReference>
<evidence type="ECO:0000259" key="11">
    <source>
        <dbReference type="Pfam" id="PF17433"/>
    </source>
</evidence>
<dbReference type="InterPro" id="IPR043129">
    <property type="entry name" value="ATPase_NBD"/>
</dbReference>
<dbReference type="PANTHER" id="PTHR11735:SF6">
    <property type="entry name" value="TRNA N6-ADENOSINE THREONYLCARBAMOYLTRANSFERASE, MITOCHONDRIAL"/>
    <property type="match status" value="1"/>
</dbReference>
<dbReference type="Pfam" id="PF00814">
    <property type="entry name" value="TsaD"/>
    <property type="match status" value="2"/>
</dbReference>